<evidence type="ECO:0000313" key="1">
    <source>
        <dbReference type="EMBL" id="GJS86126.1"/>
    </source>
</evidence>
<sequence>MPLRRNRNINDVYDRIMARIEERFDQFVNQFVDRMNDMINLKRRGDRNGQRSKDEESEYLFFEGDDSSDEWGDYGVTGDGYEGPPVFDDDHYEEEIVSGDVGKGFVDNYPNLQEDENNVLFSGVVLGVEEESPVYDTDIEDVIDGEEDNMEDVVVVANDLCSSKIQTTNSMMVVPAVENKGVEVNLRTSESALVPKRIGNLWVILVIPPEHSPEHLPKSFPTMFRCPSGYLYHHVPPVSYDHLLGPSSGLFFLQFDMHVYTSVLTFDEVKSLVAEYAIPLDHHPYVPPSSLAMNRLLADKIVPLGLNRLTMFEIYCRSLEINPFVNLFRAFYKLNKHGHWFSFERRLRKGGRGNILNEFCTSLKHWKDQFFLIDRRTILDAMPWRHQDSSMADPAPSSVCAEDIRRLRENIINLCPVHPAMLYAVGLTTIWKHVGHHLVFKDGERMVATSMSQFLKFRMDGGVRVGKGMALAANKAISQHTTPPLSFSTQIPEKSDHQKVVEYKNERVLATKRKAQAAKDRAVGKRAAIEGTS</sequence>
<dbReference type="Proteomes" id="UP001151760">
    <property type="component" value="Unassembled WGS sequence"/>
</dbReference>
<gene>
    <name evidence="1" type="ORF">Tco_0752667</name>
</gene>
<name>A0ABQ4Z972_9ASTR</name>
<comment type="caution">
    <text evidence="1">The sequence shown here is derived from an EMBL/GenBank/DDBJ whole genome shotgun (WGS) entry which is preliminary data.</text>
</comment>
<protein>
    <submittedName>
        <fullName evidence="1">Uncharacterized protein</fullName>
    </submittedName>
</protein>
<dbReference type="EMBL" id="BQNB010011100">
    <property type="protein sequence ID" value="GJS86126.1"/>
    <property type="molecule type" value="Genomic_DNA"/>
</dbReference>
<organism evidence="1 2">
    <name type="scientific">Tanacetum coccineum</name>
    <dbReference type="NCBI Taxonomy" id="301880"/>
    <lineage>
        <taxon>Eukaryota</taxon>
        <taxon>Viridiplantae</taxon>
        <taxon>Streptophyta</taxon>
        <taxon>Embryophyta</taxon>
        <taxon>Tracheophyta</taxon>
        <taxon>Spermatophyta</taxon>
        <taxon>Magnoliopsida</taxon>
        <taxon>eudicotyledons</taxon>
        <taxon>Gunneridae</taxon>
        <taxon>Pentapetalae</taxon>
        <taxon>asterids</taxon>
        <taxon>campanulids</taxon>
        <taxon>Asterales</taxon>
        <taxon>Asteraceae</taxon>
        <taxon>Asteroideae</taxon>
        <taxon>Anthemideae</taxon>
        <taxon>Anthemidinae</taxon>
        <taxon>Tanacetum</taxon>
    </lineage>
</organism>
<accession>A0ABQ4Z972</accession>
<proteinExistence type="predicted"/>
<reference evidence="1" key="2">
    <citation type="submission" date="2022-01" db="EMBL/GenBank/DDBJ databases">
        <authorList>
            <person name="Yamashiro T."/>
            <person name="Shiraishi A."/>
            <person name="Satake H."/>
            <person name="Nakayama K."/>
        </authorList>
    </citation>
    <scope>NUCLEOTIDE SEQUENCE</scope>
</reference>
<reference evidence="1" key="1">
    <citation type="journal article" date="2022" name="Int. J. Mol. Sci.">
        <title>Draft Genome of Tanacetum Coccineum: Genomic Comparison of Closely Related Tanacetum-Family Plants.</title>
        <authorList>
            <person name="Yamashiro T."/>
            <person name="Shiraishi A."/>
            <person name="Nakayama K."/>
            <person name="Satake H."/>
        </authorList>
    </citation>
    <scope>NUCLEOTIDE SEQUENCE</scope>
</reference>
<keyword evidence="2" id="KW-1185">Reference proteome</keyword>
<evidence type="ECO:0000313" key="2">
    <source>
        <dbReference type="Proteomes" id="UP001151760"/>
    </source>
</evidence>